<proteinExistence type="predicted"/>
<dbReference type="AlphaFoldDB" id="A0AA37TJ73"/>
<dbReference type="GO" id="GO:0005886">
    <property type="term" value="C:plasma membrane"/>
    <property type="evidence" value="ECO:0007669"/>
    <property type="project" value="TreeGrafter"/>
</dbReference>
<comment type="caution">
    <text evidence="3">The sequence shown here is derived from an EMBL/GenBank/DDBJ whole genome shotgun (WGS) entry which is preliminary data.</text>
</comment>
<keyword evidence="1" id="KW-0472">Membrane</keyword>
<feature type="transmembrane region" description="Helical" evidence="1">
    <location>
        <begin position="6"/>
        <end position="24"/>
    </location>
</feature>
<dbReference type="RefSeq" id="WP_095498069.1">
    <property type="nucleotide sequence ID" value="NZ_BSPO01000001.1"/>
</dbReference>
<dbReference type="GO" id="GO:0017004">
    <property type="term" value="P:cytochrome complex assembly"/>
    <property type="evidence" value="ECO:0007669"/>
    <property type="project" value="InterPro"/>
</dbReference>
<feature type="transmembrane region" description="Helical" evidence="1">
    <location>
        <begin position="208"/>
        <end position="223"/>
    </location>
</feature>
<sequence length="262" mass="28649">MIPVSVAAIVLYAIALVLVGSRLTHEKGPNRKAVAAIAAVAVAAHAYLINNMMFAVEGQNFSIINVISLVSLIISLSFVVVMSRVKVIVMVPVVFALSILSIAAMMFIPDTYTTHFDNEPELTSHIVLSLLAYSVLMIAALYAVQLNAIQNRLKSRKLALSPGLPPLLTVEKQLYHLVMAGIILLSLSLATGFIFLEDMFAEGKGHKSILSMLAWLVYAHLLIQHYRQGVRIRTAVLYTWTGALLLSVAYFGARIVKEFILS</sequence>
<protein>
    <submittedName>
        <fullName evidence="3">Cytochrome c assembly protein</fullName>
    </submittedName>
</protein>
<dbReference type="PANTHER" id="PTHR38034:SF1">
    <property type="entry name" value="INNER MEMBRANE PROTEIN YPJD"/>
    <property type="match status" value="1"/>
</dbReference>
<dbReference type="GO" id="GO:0020037">
    <property type="term" value="F:heme binding"/>
    <property type="evidence" value="ECO:0007669"/>
    <property type="project" value="InterPro"/>
</dbReference>
<reference evidence="3 4" key="1">
    <citation type="journal article" date="2014" name="Int. J. Syst. Evol. Microbiol.">
        <title>Complete genome sequence of Corynebacterium casei LMG S-19264T (=DSM 44701T), isolated from a smear-ripened cheese.</title>
        <authorList>
            <consortium name="US DOE Joint Genome Institute (JGI-PGF)"/>
            <person name="Walter F."/>
            <person name="Albersmeier A."/>
            <person name="Kalinowski J."/>
            <person name="Ruckert C."/>
        </authorList>
    </citation>
    <scope>NUCLEOTIDE SEQUENCE [LARGE SCALE GENOMIC DNA]</scope>
    <source>
        <strain evidence="3 4">NBRC 112785</strain>
    </source>
</reference>
<name>A0AA37TJ73_9GAMM</name>
<feature type="transmembrane region" description="Helical" evidence="1">
    <location>
        <begin position="61"/>
        <end position="81"/>
    </location>
</feature>
<keyword evidence="1" id="KW-0812">Transmembrane</keyword>
<feature type="transmembrane region" description="Helical" evidence="1">
    <location>
        <begin position="235"/>
        <end position="253"/>
    </location>
</feature>
<accession>A0AA37TJ73</accession>
<feature type="transmembrane region" description="Helical" evidence="1">
    <location>
        <begin position="88"/>
        <end position="108"/>
    </location>
</feature>
<gene>
    <name evidence="3" type="ORF">GCM10007894_04990</name>
</gene>
<feature type="transmembrane region" description="Helical" evidence="1">
    <location>
        <begin position="128"/>
        <end position="149"/>
    </location>
</feature>
<keyword evidence="4" id="KW-1185">Reference proteome</keyword>
<feature type="transmembrane region" description="Helical" evidence="1">
    <location>
        <begin position="174"/>
        <end position="196"/>
    </location>
</feature>
<feature type="transmembrane region" description="Helical" evidence="1">
    <location>
        <begin position="33"/>
        <end position="49"/>
    </location>
</feature>
<keyword evidence="1" id="KW-1133">Transmembrane helix</keyword>
<dbReference type="PANTHER" id="PTHR38034">
    <property type="entry name" value="INNER MEMBRANE PROTEIN YPJD"/>
    <property type="match status" value="1"/>
</dbReference>
<dbReference type="InterPro" id="IPR052372">
    <property type="entry name" value="YpjD/HemX"/>
</dbReference>
<dbReference type="EMBL" id="BSPO01000001">
    <property type="protein sequence ID" value="GLS82522.1"/>
    <property type="molecule type" value="Genomic_DNA"/>
</dbReference>
<dbReference type="InterPro" id="IPR002541">
    <property type="entry name" value="Cyt_c_assembly"/>
</dbReference>
<evidence type="ECO:0000313" key="4">
    <source>
        <dbReference type="Proteomes" id="UP001157439"/>
    </source>
</evidence>
<dbReference type="Proteomes" id="UP001157439">
    <property type="component" value="Unassembled WGS sequence"/>
</dbReference>
<dbReference type="Pfam" id="PF01578">
    <property type="entry name" value="Cytochrom_C_asm"/>
    <property type="match status" value="1"/>
</dbReference>
<evidence type="ECO:0000313" key="3">
    <source>
        <dbReference type="EMBL" id="GLS82522.1"/>
    </source>
</evidence>
<evidence type="ECO:0000259" key="2">
    <source>
        <dbReference type="Pfam" id="PF01578"/>
    </source>
</evidence>
<feature type="domain" description="Cytochrome c assembly protein" evidence="2">
    <location>
        <begin position="38"/>
        <end position="260"/>
    </location>
</feature>
<organism evidence="3 4">
    <name type="scientific">Paraferrimonas haliotis</name>
    <dbReference type="NCBI Taxonomy" id="2013866"/>
    <lineage>
        <taxon>Bacteria</taxon>
        <taxon>Pseudomonadati</taxon>
        <taxon>Pseudomonadota</taxon>
        <taxon>Gammaproteobacteria</taxon>
        <taxon>Alteromonadales</taxon>
        <taxon>Ferrimonadaceae</taxon>
        <taxon>Paraferrimonas</taxon>
    </lineage>
</organism>
<evidence type="ECO:0000256" key="1">
    <source>
        <dbReference type="SAM" id="Phobius"/>
    </source>
</evidence>